<name>A0A510USN5_9CELL</name>
<evidence type="ECO:0000256" key="1">
    <source>
        <dbReference type="SAM" id="MobiDB-lite"/>
    </source>
</evidence>
<comment type="caution">
    <text evidence="2">The sequence shown here is derived from an EMBL/GenBank/DDBJ whole genome shotgun (WGS) entry which is preliminary data.</text>
</comment>
<gene>
    <name evidence="2" type="ORF">CPE01_14200</name>
</gene>
<sequence length="65" mass="6822">MPCVRSAYVPSQGSSRVPAAEDVGVPDVSGRGMGSEVISAVWHSATAAPDRFPAIGDGRRRALRR</sequence>
<proteinExistence type="predicted"/>
<accession>A0A510USN5</accession>
<dbReference type="Proteomes" id="UP000321386">
    <property type="component" value="Unassembled WGS sequence"/>
</dbReference>
<evidence type="ECO:0000313" key="3">
    <source>
        <dbReference type="Proteomes" id="UP000321386"/>
    </source>
</evidence>
<keyword evidence="3" id="KW-1185">Reference proteome</keyword>
<reference evidence="2 3" key="1">
    <citation type="submission" date="2019-07" db="EMBL/GenBank/DDBJ databases">
        <title>Whole genome shotgun sequence of Cellulomonas persica NBRC 101101.</title>
        <authorList>
            <person name="Hosoyama A."/>
            <person name="Uohara A."/>
            <person name="Ohji S."/>
            <person name="Ichikawa N."/>
        </authorList>
    </citation>
    <scope>NUCLEOTIDE SEQUENCE [LARGE SCALE GENOMIC DNA]</scope>
    <source>
        <strain evidence="2 3">NBRC 101101</strain>
    </source>
</reference>
<feature type="region of interest" description="Disordered" evidence="1">
    <location>
        <begin position="1"/>
        <end position="23"/>
    </location>
</feature>
<dbReference type="EMBL" id="BJUA01000005">
    <property type="protein sequence ID" value="GEK17687.1"/>
    <property type="molecule type" value="Genomic_DNA"/>
</dbReference>
<protein>
    <submittedName>
        <fullName evidence="2">Uncharacterized protein</fullName>
    </submittedName>
</protein>
<organism evidence="2 3">
    <name type="scientific">Cellulomonas persica</name>
    <dbReference type="NCBI Taxonomy" id="76861"/>
    <lineage>
        <taxon>Bacteria</taxon>
        <taxon>Bacillati</taxon>
        <taxon>Actinomycetota</taxon>
        <taxon>Actinomycetes</taxon>
        <taxon>Micrococcales</taxon>
        <taxon>Cellulomonadaceae</taxon>
        <taxon>Cellulomonas</taxon>
    </lineage>
</organism>
<evidence type="ECO:0000313" key="2">
    <source>
        <dbReference type="EMBL" id="GEK17687.1"/>
    </source>
</evidence>
<dbReference type="AlphaFoldDB" id="A0A510USN5"/>